<dbReference type="EMBL" id="CP022110">
    <property type="protein sequence ID" value="ASG19556.1"/>
    <property type="molecule type" value="Genomic_DNA"/>
</dbReference>
<name>A0A248JLY7_9PROT</name>
<reference evidence="1 2" key="1">
    <citation type="submission" date="2017-06" db="EMBL/GenBank/DDBJ databases">
        <title>Complete genome sequence of Nitrospirillum amazonense strain CBAmC, an endophytic nitrogen-fixing and plant growth-promoting bacterium, isolated from sugarcane.</title>
        <authorList>
            <person name="Schwab S."/>
            <person name="dos Santos Teixeira K.R."/>
            <person name="Simoes Araujo J.L."/>
            <person name="Soares Vidal M."/>
            <person name="Borges de Freitas H.R."/>
            <person name="Rivello Crivelaro A.L."/>
            <person name="Bueno de Camargo Nunes A."/>
            <person name="dos Santos C.M."/>
            <person name="Palmeira da Silva Rosa D."/>
            <person name="da Silva Padilha D."/>
            <person name="da Silva E."/>
            <person name="Araujo Terra L."/>
            <person name="Soares Mendes V."/>
            <person name="Farinelli L."/>
            <person name="Magalhaes Cruz L."/>
            <person name="Baldani J.I."/>
        </authorList>
    </citation>
    <scope>NUCLEOTIDE SEQUENCE [LARGE SCALE GENOMIC DNA]</scope>
    <source>
        <strain evidence="1 2">CBAmC</strain>
    </source>
</reference>
<accession>A0A248JLY7</accession>
<evidence type="ECO:0000313" key="1">
    <source>
        <dbReference type="EMBL" id="ASG19556.1"/>
    </source>
</evidence>
<sequence length="346" mass="39205">MAWHPGAGGDGAPSFITRNCSAPMSTGIQPAANRSTHFLFDHKVFTVDGCRFILSKTNDEPVMCMKLGKLDVEIPIEKLSTEFGIQPKSFDGQLLTMAAKGLRYVREIRPGDTIPNELIDGTASWRVDERHYNVAKGRLTVQLVTWLTGGETVVSSPEQLEQVVEDPNTKARVHEAFRMIANRLSLAGDPEEEIGLHIDMLAKELSYIEALRERALALHKVRQGLETAHRIYKAERMVKEEIVRMQTLSLPPIADLESRFAQVDAQTGEILAMLRKFDQNISYIREMRDDLHQSLLPWDEVLDGWLTVTVEKSPELEALMKRTYHFLAKRYSQATQWRLATRPAPK</sequence>
<protein>
    <submittedName>
        <fullName evidence="1">Uncharacterized protein</fullName>
    </submittedName>
</protein>
<evidence type="ECO:0000313" key="2">
    <source>
        <dbReference type="Proteomes" id="UP000197153"/>
    </source>
</evidence>
<keyword evidence="2" id="KW-1185">Reference proteome</keyword>
<proteinExistence type="predicted"/>
<organism evidence="1 2">
    <name type="scientific">Nitrospirillum viridazoti CBAmc</name>
    <dbReference type="NCBI Taxonomy" id="1441467"/>
    <lineage>
        <taxon>Bacteria</taxon>
        <taxon>Pseudomonadati</taxon>
        <taxon>Pseudomonadota</taxon>
        <taxon>Alphaproteobacteria</taxon>
        <taxon>Rhodospirillales</taxon>
        <taxon>Azospirillaceae</taxon>
        <taxon>Nitrospirillum</taxon>
        <taxon>Nitrospirillum viridazoti</taxon>
    </lineage>
</organism>
<dbReference type="KEGG" id="nao:Y958_00980"/>
<dbReference type="AlphaFoldDB" id="A0A248JLY7"/>
<gene>
    <name evidence="1" type="ORF">Y958_00980</name>
</gene>
<dbReference type="Proteomes" id="UP000197153">
    <property type="component" value="Chromosome 1"/>
</dbReference>